<evidence type="ECO:0000313" key="6">
    <source>
        <dbReference type="Proteomes" id="UP000038802"/>
    </source>
</evidence>
<dbReference type="EMBL" id="CSBK01001458">
    <property type="protein sequence ID" value="COY69209.1"/>
    <property type="molecule type" value="Genomic_DNA"/>
</dbReference>
<dbReference type="AlphaFoldDB" id="A0A0T7PPL7"/>
<organism evidence="3 6">
    <name type="scientific">Mycobacterium tuberculosis</name>
    <dbReference type="NCBI Taxonomy" id="1773"/>
    <lineage>
        <taxon>Bacteria</taxon>
        <taxon>Bacillati</taxon>
        <taxon>Actinomycetota</taxon>
        <taxon>Actinomycetes</taxon>
        <taxon>Mycobacteriales</taxon>
        <taxon>Mycobacteriaceae</taxon>
        <taxon>Mycobacterium</taxon>
        <taxon>Mycobacterium tuberculosis complex</taxon>
    </lineage>
</organism>
<dbReference type="Proteomes" id="UP000039021">
    <property type="component" value="Unassembled WGS sequence"/>
</dbReference>
<dbReference type="EMBL" id="CHKL01001043">
    <property type="protein sequence ID" value="COX61277.1"/>
    <property type="molecule type" value="Genomic_DNA"/>
</dbReference>
<reference evidence="3" key="2">
    <citation type="submission" date="2015-03" db="EMBL/GenBank/DDBJ databases">
        <authorList>
            <person name="Murphy D."/>
        </authorList>
    </citation>
    <scope>NUCLEOTIDE SEQUENCE [LARGE SCALE GENOMIC DNA]</scope>
    <source>
        <strain evidence="3">K00500041</strain>
    </source>
</reference>
<evidence type="ECO:0000313" key="7">
    <source>
        <dbReference type="Proteomes" id="UP000039021"/>
    </source>
</evidence>
<evidence type="ECO:0000313" key="2">
    <source>
        <dbReference type="EMBL" id="CKU02512.1"/>
    </source>
</evidence>
<dbReference type="Proteomes" id="UP000046680">
    <property type="component" value="Unassembled WGS sequence"/>
</dbReference>
<evidence type="ECO:0000313" key="4">
    <source>
        <dbReference type="EMBL" id="COX61277.1"/>
    </source>
</evidence>
<evidence type="ECO:0000313" key="1">
    <source>
        <dbReference type="EMBL" id="CFR86662.1"/>
    </source>
</evidence>
<evidence type="ECO:0000313" key="8">
    <source>
        <dbReference type="Proteomes" id="UP000046680"/>
    </source>
</evidence>
<proteinExistence type="predicted"/>
<protein>
    <submittedName>
        <fullName evidence="3">Uncharacterized protein</fullName>
    </submittedName>
</protein>
<reference evidence="6 7" key="1">
    <citation type="submission" date="2015-03" db="EMBL/GenBank/DDBJ databases">
        <authorList>
            <consortium name="Pathogen Informatics"/>
        </authorList>
    </citation>
    <scope>NUCLEOTIDE SEQUENCE [LARGE SCALE GENOMIC DNA]</scope>
    <source>
        <strain evidence="2 10">Bir 185</strain>
        <strain evidence="1 8">C09601061</strain>
        <strain evidence="6">K00500041</strain>
        <strain evidence="7">N09902308</strain>
        <strain evidence="4 9">P00601463</strain>
    </source>
</reference>
<dbReference type="EMBL" id="CSAE01000023">
    <property type="protein sequence ID" value="COV04973.1"/>
    <property type="molecule type" value="Genomic_DNA"/>
</dbReference>
<dbReference type="Proteomes" id="UP000050164">
    <property type="component" value="Unassembled WGS sequence"/>
</dbReference>
<dbReference type="EMBL" id="CNFT01002172">
    <property type="protein sequence ID" value="CKU02512.1"/>
    <property type="molecule type" value="Genomic_DNA"/>
</dbReference>
<gene>
    <name evidence="1" type="ORF">ERS007657_02521</name>
    <name evidence="3" type="ORF">ERS007703_00382</name>
    <name evidence="5" type="ORF">ERS007739_02978</name>
    <name evidence="4" type="ORF">ERS007741_04587</name>
    <name evidence="2" type="ORF">ERS027659_05005</name>
</gene>
<dbReference type="Proteomes" id="UP000038802">
    <property type="component" value="Unassembled WGS sequence"/>
</dbReference>
<evidence type="ECO:0000313" key="3">
    <source>
        <dbReference type="EMBL" id="COV04973.1"/>
    </source>
</evidence>
<name>A0A0T7PPL7_MYCTX</name>
<evidence type="ECO:0000313" key="5">
    <source>
        <dbReference type="EMBL" id="COY69209.1"/>
    </source>
</evidence>
<dbReference type="EMBL" id="CGCX01000986">
    <property type="protein sequence ID" value="CFR86662.1"/>
    <property type="molecule type" value="Genomic_DNA"/>
</dbReference>
<sequence>MVTFRPGMRASIPPLGFISLPIKMKLSWLGLGALGPSEMRCCISRDAMTALCE</sequence>
<evidence type="ECO:0000313" key="10">
    <source>
        <dbReference type="Proteomes" id="UP000050164"/>
    </source>
</evidence>
<accession>A0A0T7PPL7</accession>
<reference evidence="5" key="3">
    <citation type="submission" date="2015-03" db="EMBL/GenBank/DDBJ databases">
        <authorList>
            <consortium name="Pathogen Informatics"/>
            <person name="Murphy D."/>
        </authorList>
    </citation>
    <scope>NUCLEOTIDE SEQUENCE</scope>
    <source>
        <strain evidence="5">N09902308</strain>
    </source>
</reference>
<evidence type="ECO:0000313" key="9">
    <source>
        <dbReference type="Proteomes" id="UP000048600"/>
    </source>
</evidence>
<dbReference type="Proteomes" id="UP000048600">
    <property type="component" value="Unassembled WGS sequence"/>
</dbReference>